<dbReference type="Proteomes" id="UP000031928">
    <property type="component" value="Chromosome"/>
</dbReference>
<feature type="domain" description="LysR substrate-binding" evidence="7">
    <location>
        <begin position="27"/>
        <end position="177"/>
    </location>
</feature>
<dbReference type="PANTHER" id="PTHR30346:SF0">
    <property type="entry name" value="HCA OPERON TRANSCRIPTIONAL ACTIVATOR HCAR"/>
    <property type="match status" value="1"/>
</dbReference>
<sequence>MLRLSFVTGTEPGKWFTRFRDRTAHGRMVTTDSEDPIADLLDARADLALARLPDPRVTADHHVVELYREAPGIAVPKDSELTLLDRVTPSDIEGEAVHWRTPADGVVDVPAVRAGLQVVAANVGVVIAPRPLLRVLSRKQVEHRDFAGDGPDTRIALVWGRSGDSEAIQDFVGIARGRTPNSSRQAVPKRSAREKSLAKQKRRAEAGGVKKQTKRPRRK</sequence>
<dbReference type="InterPro" id="IPR005119">
    <property type="entry name" value="LysR_subst-bd"/>
</dbReference>
<dbReference type="GO" id="GO:0032993">
    <property type="term" value="C:protein-DNA complex"/>
    <property type="evidence" value="ECO:0007669"/>
    <property type="project" value="TreeGrafter"/>
</dbReference>
<evidence type="ECO:0000256" key="2">
    <source>
        <dbReference type="ARBA" id="ARBA00023015"/>
    </source>
</evidence>
<keyword evidence="2" id="KW-0805">Transcription regulation</keyword>
<dbReference type="GO" id="GO:0003700">
    <property type="term" value="F:DNA-binding transcription factor activity"/>
    <property type="evidence" value="ECO:0007669"/>
    <property type="project" value="TreeGrafter"/>
</dbReference>
<dbReference type="KEGG" id="cmq:B840_03935"/>
<dbReference type="Gene3D" id="3.40.190.10">
    <property type="entry name" value="Periplasmic binding protein-like II"/>
    <property type="match status" value="2"/>
</dbReference>
<evidence type="ECO:0000259" key="7">
    <source>
        <dbReference type="Pfam" id="PF03466"/>
    </source>
</evidence>
<dbReference type="STRING" id="1224162.B840_03935"/>
<organism evidence="8 9">
    <name type="scientific">Corynebacterium marinum DSM 44953</name>
    <dbReference type="NCBI Taxonomy" id="1224162"/>
    <lineage>
        <taxon>Bacteria</taxon>
        <taxon>Bacillati</taxon>
        <taxon>Actinomycetota</taxon>
        <taxon>Actinomycetes</taxon>
        <taxon>Mycobacteriales</taxon>
        <taxon>Corynebacteriaceae</taxon>
        <taxon>Corynebacterium</taxon>
    </lineage>
</organism>
<evidence type="ECO:0000256" key="3">
    <source>
        <dbReference type="ARBA" id="ARBA00023125"/>
    </source>
</evidence>
<accession>A0A0B6TUL4</accession>
<evidence type="ECO:0000256" key="5">
    <source>
        <dbReference type="ARBA" id="ARBA00023163"/>
    </source>
</evidence>
<name>A0A0B6TUL4_9CORY</name>
<dbReference type="SUPFAM" id="SSF53850">
    <property type="entry name" value="Periplasmic binding protein-like II"/>
    <property type="match status" value="1"/>
</dbReference>
<evidence type="ECO:0000256" key="4">
    <source>
        <dbReference type="ARBA" id="ARBA00023159"/>
    </source>
</evidence>
<dbReference type="OrthoDB" id="3388207at2"/>
<dbReference type="Pfam" id="PF03466">
    <property type="entry name" value="LysR_substrate"/>
    <property type="match status" value="1"/>
</dbReference>
<keyword evidence="4" id="KW-0010">Activator</keyword>
<comment type="similarity">
    <text evidence="1">Belongs to the LysR transcriptional regulatory family.</text>
</comment>
<protein>
    <recommendedName>
        <fullName evidence="7">LysR substrate-binding domain-containing protein</fullName>
    </recommendedName>
</protein>
<evidence type="ECO:0000313" key="9">
    <source>
        <dbReference type="Proteomes" id="UP000031928"/>
    </source>
</evidence>
<dbReference type="RefSeq" id="WP_042621048.1">
    <property type="nucleotide sequence ID" value="NZ_CP007790.1"/>
</dbReference>
<dbReference type="PANTHER" id="PTHR30346">
    <property type="entry name" value="TRANSCRIPTIONAL DUAL REGULATOR HCAR-RELATED"/>
    <property type="match status" value="1"/>
</dbReference>
<reference evidence="8 9" key="1">
    <citation type="submission" date="2014-05" db="EMBL/GenBank/DDBJ databases">
        <title>Complete genome sequence of Corynebacterium marinum DSM 44953.</title>
        <authorList>
            <person name="Schaffert L."/>
            <person name="Albersmeier A."/>
            <person name="Kalinowski J."/>
            <person name="Ruckert C."/>
        </authorList>
    </citation>
    <scope>NUCLEOTIDE SEQUENCE [LARGE SCALE GENOMIC DNA]</scope>
    <source>
        <strain evidence="8 9">DSM 44953</strain>
    </source>
</reference>
<dbReference type="AlphaFoldDB" id="A0A0B6TUL4"/>
<dbReference type="HOGENOM" id="CLU_039613_3_2_11"/>
<feature type="region of interest" description="Disordered" evidence="6">
    <location>
        <begin position="177"/>
        <end position="219"/>
    </location>
</feature>
<dbReference type="EMBL" id="CP007790">
    <property type="protein sequence ID" value="AJK68406.1"/>
    <property type="molecule type" value="Genomic_DNA"/>
</dbReference>
<keyword evidence="9" id="KW-1185">Reference proteome</keyword>
<keyword evidence="3" id="KW-0238">DNA-binding</keyword>
<proteinExistence type="inferred from homology"/>
<keyword evidence="5" id="KW-0804">Transcription</keyword>
<evidence type="ECO:0000256" key="1">
    <source>
        <dbReference type="ARBA" id="ARBA00009437"/>
    </source>
</evidence>
<evidence type="ECO:0000256" key="6">
    <source>
        <dbReference type="SAM" id="MobiDB-lite"/>
    </source>
</evidence>
<dbReference type="GO" id="GO:0003677">
    <property type="term" value="F:DNA binding"/>
    <property type="evidence" value="ECO:0007669"/>
    <property type="project" value="UniProtKB-KW"/>
</dbReference>
<evidence type="ECO:0000313" key="8">
    <source>
        <dbReference type="EMBL" id="AJK68406.1"/>
    </source>
</evidence>
<gene>
    <name evidence="8" type="ORF">B840_03935</name>
</gene>